<feature type="domain" description="RNA polymerase sigma factor 70 region 4 type 2" evidence="6">
    <location>
        <begin position="105"/>
        <end position="153"/>
    </location>
</feature>
<dbReference type="CDD" id="cd06171">
    <property type="entry name" value="Sigma70_r4"/>
    <property type="match status" value="1"/>
</dbReference>
<evidence type="ECO:0000313" key="8">
    <source>
        <dbReference type="Proteomes" id="UP000782843"/>
    </source>
</evidence>
<dbReference type="Gene3D" id="1.10.10.10">
    <property type="entry name" value="Winged helix-like DNA-binding domain superfamily/Winged helix DNA-binding domain"/>
    <property type="match status" value="1"/>
</dbReference>
<dbReference type="Proteomes" id="UP000782843">
    <property type="component" value="Unassembled WGS sequence"/>
</dbReference>
<organism evidence="7 8">
    <name type="scientific">Candidatus Dojkabacteria bacterium</name>
    <dbReference type="NCBI Taxonomy" id="2099670"/>
    <lineage>
        <taxon>Bacteria</taxon>
        <taxon>Candidatus Dojkabacteria</taxon>
    </lineage>
</organism>
<dbReference type="InterPro" id="IPR039425">
    <property type="entry name" value="RNA_pol_sigma-70-like"/>
</dbReference>
<dbReference type="SUPFAM" id="SSF88659">
    <property type="entry name" value="Sigma3 and sigma4 domains of RNA polymerase sigma factors"/>
    <property type="match status" value="1"/>
</dbReference>
<keyword evidence="2" id="KW-0805">Transcription regulation</keyword>
<dbReference type="PANTHER" id="PTHR43133:SF62">
    <property type="entry name" value="RNA POLYMERASE SIGMA FACTOR SIGZ"/>
    <property type="match status" value="1"/>
</dbReference>
<evidence type="ECO:0000256" key="1">
    <source>
        <dbReference type="ARBA" id="ARBA00010641"/>
    </source>
</evidence>
<dbReference type="InterPro" id="IPR036388">
    <property type="entry name" value="WH-like_DNA-bd_sf"/>
</dbReference>
<evidence type="ECO:0000256" key="4">
    <source>
        <dbReference type="ARBA" id="ARBA00023163"/>
    </source>
</evidence>
<dbReference type="InterPro" id="IPR013249">
    <property type="entry name" value="RNA_pol_sigma70_r4_t2"/>
</dbReference>
<dbReference type="Pfam" id="PF08281">
    <property type="entry name" value="Sigma70_r4_2"/>
    <property type="match status" value="1"/>
</dbReference>
<dbReference type="SUPFAM" id="SSF88946">
    <property type="entry name" value="Sigma2 domain of RNA polymerase sigma factors"/>
    <property type="match status" value="1"/>
</dbReference>
<reference evidence="7" key="2">
    <citation type="journal article" date="2021" name="Microbiome">
        <title>Successional dynamics and alternative stable states in a saline activated sludge microbial community over 9 years.</title>
        <authorList>
            <person name="Wang Y."/>
            <person name="Ye J."/>
            <person name="Ju F."/>
            <person name="Liu L."/>
            <person name="Boyd J.A."/>
            <person name="Deng Y."/>
            <person name="Parks D.H."/>
            <person name="Jiang X."/>
            <person name="Yin X."/>
            <person name="Woodcroft B.J."/>
            <person name="Tyson G.W."/>
            <person name="Hugenholtz P."/>
            <person name="Polz M.F."/>
            <person name="Zhang T."/>
        </authorList>
    </citation>
    <scope>NUCLEOTIDE SEQUENCE</scope>
    <source>
        <strain evidence="7">HKST-UBA10</strain>
    </source>
</reference>
<evidence type="ECO:0000256" key="2">
    <source>
        <dbReference type="ARBA" id="ARBA00023015"/>
    </source>
</evidence>
<dbReference type="Pfam" id="PF04542">
    <property type="entry name" value="Sigma70_r2"/>
    <property type="match status" value="1"/>
</dbReference>
<sequence length="166" mass="19829">MEFEEFYKNYRNSLYLFLYKRTGSKETAEDIAAETFFKLYKLWESLDKDQEKRVLAWMYTTARNLLIDNYRKENRNTELNFDPVTEENAYEEIATNIDMKQDLSKVYKAIAKLPEEKQQVLELRFKHGMKNKEIAETLGKTEGAVKMLVYRSLVEIRDLILLDNNQ</sequence>
<comment type="similarity">
    <text evidence="1">Belongs to the sigma-70 factor family. ECF subfamily.</text>
</comment>
<feature type="domain" description="RNA polymerase sigma-70 region 2" evidence="5">
    <location>
        <begin position="6"/>
        <end position="75"/>
    </location>
</feature>
<dbReference type="Gene3D" id="1.10.1740.10">
    <property type="match status" value="1"/>
</dbReference>
<proteinExistence type="inferred from homology"/>
<dbReference type="EMBL" id="JAGQLG010000003">
    <property type="protein sequence ID" value="MCA9381788.1"/>
    <property type="molecule type" value="Genomic_DNA"/>
</dbReference>
<gene>
    <name evidence="7" type="ORF">KC660_00075</name>
</gene>
<name>A0A955L2N4_9BACT</name>
<evidence type="ECO:0000256" key="3">
    <source>
        <dbReference type="ARBA" id="ARBA00023082"/>
    </source>
</evidence>
<reference evidence="7" key="1">
    <citation type="submission" date="2020-04" db="EMBL/GenBank/DDBJ databases">
        <authorList>
            <person name="Zhang T."/>
        </authorList>
    </citation>
    <scope>NUCLEOTIDE SEQUENCE</scope>
    <source>
        <strain evidence="7">HKST-UBA10</strain>
    </source>
</reference>
<dbReference type="NCBIfam" id="TIGR02937">
    <property type="entry name" value="sigma70-ECF"/>
    <property type="match status" value="1"/>
</dbReference>
<keyword evidence="4" id="KW-0804">Transcription</keyword>
<dbReference type="PANTHER" id="PTHR43133">
    <property type="entry name" value="RNA POLYMERASE ECF-TYPE SIGMA FACTO"/>
    <property type="match status" value="1"/>
</dbReference>
<evidence type="ECO:0000259" key="6">
    <source>
        <dbReference type="Pfam" id="PF08281"/>
    </source>
</evidence>
<dbReference type="InterPro" id="IPR013325">
    <property type="entry name" value="RNA_pol_sigma_r2"/>
</dbReference>
<dbReference type="AlphaFoldDB" id="A0A955L2N4"/>
<accession>A0A955L2N4</accession>
<comment type="caution">
    <text evidence="7">The sequence shown here is derived from an EMBL/GenBank/DDBJ whole genome shotgun (WGS) entry which is preliminary data.</text>
</comment>
<evidence type="ECO:0000313" key="7">
    <source>
        <dbReference type="EMBL" id="MCA9381788.1"/>
    </source>
</evidence>
<dbReference type="GO" id="GO:0006352">
    <property type="term" value="P:DNA-templated transcription initiation"/>
    <property type="evidence" value="ECO:0007669"/>
    <property type="project" value="InterPro"/>
</dbReference>
<dbReference type="InterPro" id="IPR014284">
    <property type="entry name" value="RNA_pol_sigma-70_dom"/>
</dbReference>
<dbReference type="GO" id="GO:0016987">
    <property type="term" value="F:sigma factor activity"/>
    <property type="evidence" value="ECO:0007669"/>
    <property type="project" value="UniProtKB-KW"/>
</dbReference>
<dbReference type="InterPro" id="IPR013324">
    <property type="entry name" value="RNA_pol_sigma_r3/r4-like"/>
</dbReference>
<evidence type="ECO:0000259" key="5">
    <source>
        <dbReference type="Pfam" id="PF04542"/>
    </source>
</evidence>
<keyword evidence="3" id="KW-0731">Sigma factor</keyword>
<protein>
    <submittedName>
        <fullName evidence="7">Sigma-70 family RNA polymerase sigma factor</fullName>
    </submittedName>
</protein>
<dbReference type="GO" id="GO:0003677">
    <property type="term" value="F:DNA binding"/>
    <property type="evidence" value="ECO:0007669"/>
    <property type="project" value="InterPro"/>
</dbReference>
<dbReference type="InterPro" id="IPR007627">
    <property type="entry name" value="RNA_pol_sigma70_r2"/>
</dbReference>